<comment type="similarity">
    <text evidence="1">Belongs to the NmrA-type oxidoreductase family.</text>
</comment>
<dbReference type="EMBL" id="PYSW02000023">
    <property type="protein sequence ID" value="KAG2382682.1"/>
    <property type="molecule type" value="Genomic_DNA"/>
</dbReference>
<dbReference type="RefSeq" id="XP_044548361.1">
    <property type="nucleotide sequence ID" value="XM_044694993.1"/>
</dbReference>
<organism evidence="5 6">
    <name type="scientific">Naegleria lovaniensis</name>
    <name type="common">Amoeba</name>
    <dbReference type="NCBI Taxonomy" id="51637"/>
    <lineage>
        <taxon>Eukaryota</taxon>
        <taxon>Discoba</taxon>
        <taxon>Heterolobosea</taxon>
        <taxon>Tetramitia</taxon>
        <taxon>Eutetramitia</taxon>
        <taxon>Vahlkampfiidae</taxon>
        <taxon>Naegleria</taxon>
    </lineage>
</organism>
<dbReference type="GO" id="GO:0005634">
    <property type="term" value="C:nucleus"/>
    <property type="evidence" value="ECO:0007669"/>
    <property type="project" value="TreeGrafter"/>
</dbReference>
<gene>
    <name evidence="5" type="ORF">C9374_005262</name>
</gene>
<dbReference type="InterPro" id="IPR008030">
    <property type="entry name" value="NmrA-like"/>
</dbReference>
<protein>
    <recommendedName>
        <fullName evidence="4">NmrA-like domain-containing protein</fullName>
    </recommendedName>
</protein>
<reference evidence="5 6" key="1">
    <citation type="journal article" date="2018" name="BMC Genomics">
        <title>The genome of Naegleria lovaniensis, the basis for a comparative approach to unravel pathogenicity factors of the human pathogenic amoeba N. fowleri.</title>
        <authorList>
            <person name="Liechti N."/>
            <person name="Schurch N."/>
            <person name="Bruggmann R."/>
            <person name="Wittwer M."/>
        </authorList>
    </citation>
    <scope>NUCLEOTIDE SEQUENCE [LARGE SCALE GENOMIC DNA]</scope>
    <source>
        <strain evidence="5 6">ATCC 30569</strain>
    </source>
</reference>
<dbReference type="Pfam" id="PF05368">
    <property type="entry name" value="NmrA"/>
    <property type="match status" value="1"/>
</dbReference>
<comment type="caution">
    <text evidence="5">The sequence shown here is derived from an EMBL/GenBank/DDBJ whole genome shotgun (WGS) entry which is preliminary data.</text>
</comment>
<dbReference type="SUPFAM" id="SSF51735">
    <property type="entry name" value="NAD(P)-binding Rossmann-fold domains"/>
    <property type="match status" value="1"/>
</dbReference>
<proteinExistence type="inferred from homology"/>
<dbReference type="GO" id="GO:0016491">
    <property type="term" value="F:oxidoreductase activity"/>
    <property type="evidence" value="ECO:0007669"/>
    <property type="project" value="UniProtKB-KW"/>
</dbReference>
<dbReference type="Proteomes" id="UP000816034">
    <property type="component" value="Unassembled WGS sequence"/>
</dbReference>
<dbReference type="InterPro" id="IPR036291">
    <property type="entry name" value="NAD(P)-bd_dom_sf"/>
</dbReference>
<feature type="domain" description="NmrA-like" evidence="4">
    <location>
        <begin position="1"/>
        <end position="280"/>
    </location>
</feature>
<dbReference type="CDD" id="cd05251">
    <property type="entry name" value="NmrA_like_SDR_a"/>
    <property type="match status" value="1"/>
</dbReference>
<dbReference type="AlphaFoldDB" id="A0AA88KIX4"/>
<evidence type="ECO:0000256" key="1">
    <source>
        <dbReference type="ARBA" id="ARBA00006328"/>
    </source>
</evidence>
<dbReference type="Gene3D" id="3.40.50.720">
    <property type="entry name" value="NAD(P)-binding Rossmann-like Domain"/>
    <property type="match status" value="1"/>
</dbReference>
<dbReference type="PANTHER" id="PTHR42748:SF30">
    <property type="entry name" value="NMRA-LIKE DOMAIN-CONTAINING PROTEIN"/>
    <property type="match status" value="1"/>
</dbReference>
<accession>A0AA88KIX4</accession>
<evidence type="ECO:0000259" key="4">
    <source>
        <dbReference type="Pfam" id="PF05368"/>
    </source>
</evidence>
<keyword evidence="3" id="KW-0560">Oxidoreductase</keyword>
<keyword evidence="6" id="KW-1185">Reference proteome</keyword>
<evidence type="ECO:0000313" key="6">
    <source>
        <dbReference type="Proteomes" id="UP000816034"/>
    </source>
</evidence>
<evidence type="ECO:0000313" key="5">
    <source>
        <dbReference type="EMBL" id="KAG2382682.1"/>
    </source>
</evidence>
<dbReference type="PANTHER" id="PTHR42748">
    <property type="entry name" value="NITROGEN METABOLITE REPRESSION PROTEIN NMRA FAMILY MEMBER"/>
    <property type="match status" value="1"/>
</dbReference>
<sequence>MSKLIVVVGATGKQGGSVIKHLLSNTKSGEWKIRGLSRDTTSSKAKEWAQQGVEMVSCDLSNKNDLVQAFNGAYGVFGVTTPTWGVDNNQEFEHGVNMIEAAVQNKVQHFVFSSLDDVEKATHGKYHVPHFTNKNRVEQEARKSAIPFTTFVYPPFYAENIPFMMFKLNQDKQSAAIYSGVSPTRKLPIFSVDDMGIVVSQVFQHPEQYNKHNIIAAGDFVTFQEMAEICSKVLKVPTQYVALDEEVVRKQMGNEMNDMFHYFSQYGYYQAENEKEEVEKVRKSFPSMLNFEQFVEKNKQFFLRSSP</sequence>
<dbReference type="Gene3D" id="3.90.25.10">
    <property type="entry name" value="UDP-galactose 4-epimerase, domain 1"/>
    <property type="match status" value="1"/>
</dbReference>
<dbReference type="GeneID" id="68097717"/>
<name>A0AA88KIX4_NAELO</name>
<evidence type="ECO:0000256" key="2">
    <source>
        <dbReference type="ARBA" id="ARBA00022857"/>
    </source>
</evidence>
<evidence type="ECO:0000256" key="3">
    <source>
        <dbReference type="ARBA" id="ARBA00023002"/>
    </source>
</evidence>
<dbReference type="InterPro" id="IPR051164">
    <property type="entry name" value="NmrA-like_oxidored"/>
</dbReference>
<keyword evidence="2" id="KW-0521">NADP</keyword>